<reference evidence="1" key="1">
    <citation type="submission" date="2022-10" db="EMBL/GenBank/DDBJ databases">
        <authorList>
            <person name="Chen Y."/>
            <person name="Dougan E. K."/>
            <person name="Chan C."/>
            <person name="Rhodes N."/>
            <person name="Thang M."/>
        </authorList>
    </citation>
    <scope>NUCLEOTIDE SEQUENCE</scope>
</reference>
<organism evidence="1">
    <name type="scientific">Cladocopium goreaui</name>
    <dbReference type="NCBI Taxonomy" id="2562237"/>
    <lineage>
        <taxon>Eukaryota</taxon>
        <taxon>Sar</taxon>
        <taxon>Alveolata</taxon>
        <taxon>Dinophyceae</taxon>
        <taxon>Suessiales</taxon>
        <taxon>Symbiodiniaceae</taxon>
        <taxon>Cladocopium</taxon>
    </lineage>
</organism>
<sequence>MQSKELETTGKWLTEEKMKAEYDKKWKYNEDVEDFFVEDETTVKLKRADLTRQVDTTEMDDRVLVIELFF</sequence>
<protein>
    <submittedName>
        <fullName evidence="1">Uncharacterized protein</fullName>
    </submittedName>
</protein>
<accession>A0A9P1G9Z0</accession>
<name>A0A9P1G9Z0_9DINO</name>
<dbReference type="EMBL" id="CAMXCT010003573">
    <property type="protein sequence ID" value="CAI4005187.1"/>
    <property type="molecule type" value="Genomic_DNA"/>
</dbReference>
<keyword evidence="3" id="KW-1185">Reference proteome</keyword>
<dbReference type="AlphaFoldDB" id="A0A9P1G9Z0"/>
<proteinExistence type="predicted"/>
<dbReference type="EMBL" id="CAMXCT020003573">
    <property type="protein sequence ID" value="CAL1158562.1"/>
    <property type="molecule type" value="Genomic_DNA"/>
</dbReference>
<gene>
    <name evidence="1" type="ORF">C1SCF055_LOCUS30934</name>
</gene>
<evidence type="ECO:0000313" key="1">
    <source>
        <dbReference type="EMBL" id="CAI4005187.1"/>
    </source>
</evidence>
<evidence type="ECO:0000313" key="3">
    <source>
        <dbReference type="Proteomes" id="UP001152797"/>
    </source>
</evidence>
<dbReference type="EMBL" id="CAMXCT030003573">
    <property type="protein sequence ID" value="CAL4792499.1"/>
    <property type="molecule type" value="Genomic_DNA"/>
</dbReference>
<evidence type="ECO:0000313" key="2">
    <source>
        <dbReference type="EMBL" id="CAL1158562.1"/>
    </source>
</evidence>
<dbReference type="Proteomes" id="UP001152797">
    <property type="component" value="Unassembled WGS sequence"/>
</dbReference>
<reference evidence="2" key="2">
    <citation type="submission" date="2024-04" db="EMBL/GenBank/DDBJ databases">
        <authorList>
            <person name="Chen Y."/>
            <person name="Shah S."/>
            <person name="Dougan E. K."/>
            <person name="Thang M."/>
            <person name="Chan C."/>
        </authorList>
    </citation>
    <scope>NUCLEOTIDE SEQUENCE [LARGE SCALE GENOMIC DNA]</scope>
</reference>
<comment type="caution">
    <text evidence="1">The sequence shown here is derived from an EMBL/GenBank/DDBJ whole genome shotgun (WGS) entry which is preliminary data.</text>
</comment>